<sequence>MGPLLGDDGGPRSVNKVTHHFISFKSESPLDHDHYTLGLDFILGSDSCEHEETGTMEQKDLDGMDRVVGTGETVGDPGESEEEVGGSKQTKGEGL</sequence>
<feature type="region of interest" description="Disordered" evidence="1">
    <location>
        <begin position="50"/>
        <end position="95"/>
    </location>
</feature>
<gene>
    <name evidence="2" type="ORF">glysoja_027894</name>
</gene>
<dbReference type="EMBL" id="KN663078">
    <property type="protein sequence ID" value="KHN12508.1"/>
    <property type="molecule type" value="Genomic_DNA"/>
</dbReference>
<reference evidence="2" key="1">
    <citation type="submission" date="2014-07" db="EMBL/GenBank/DDBJ databases">
        <title>Identification of a novel salt tolerance gene in wild soybean by whole-genome sequencing.</title>
        <authorList>
            <person name="Lam H.-M."/>
            <person name="Qi X."/>
            <person name="Li M.-W."/>
            <person name="Liu X."/>
            <person name="Xie M."/>
            <person name="Ni M."/>
            <person name="Xu X."/>
        </authorList>
    </citation>
    <scope>NUCLEOTIDE SEQUENCE [LARGE SCALE GENOMIC DNA]</scope>
    <source>
        <tissue evidence="2">Root</tissue>
    </source>
</reference>
<accession>A0A0B2PXM7</accession>
<evidence type="ECO:0000313" key="2">
    <source>
        <dbReference type="EMBL" id="KHN12508.1"/>
    </source>
</evidence>
<protein>
    <submittedName>
        <fullName evidence="2">Uncharacterized protein</fullName>
    </submittedName>
</protein>
<feature type="compositionally biased region" description="Basic and acidic residues" evidence="1">
    <location>
        <begin position="50"/>
        <end position="65"/>
    </location>
</feature>
<evidence type="ECO:0000256" key="1">
    <source>
        <dbReference type="SAM" id="MobiDB-lite"/>
    </source>
</evidence>
<dbReference type="Proteomes" id="UP000053555">
    <property type="component" value="Unassembled WGS sequence"/>
</dbReference>
<organism evidence="2">
    <name type="scientific">Glycine soja</name>
    <name type="common">Wild soybean</name>
    <dbReference type="NCBI Taxonomy" id="3848"/>
    <lineage>
        <taxon>Eukaryota</taxon>
        <taxon>Viridiplantae</taxon>
        <taxon>Streptophyta</taxon>
        <taxon>Embryophyta</taxon>
        <taxon>Tracheophyta</taxon>
        <taxon>Spermatophyta</taxon>
        <taxon>Magnoliopsida</taxon>
        <taxon>eudicotyledons</taxon>
        <taxon>Gunneridae</taxon>
        <taxon>Pentapetalae</taxon>
        <taxon>rosids</taxon>
        <taxon>fabids</taxon>
        <taxon>Fabales</taxon>
        <taxon>Fabaceae</taxon>
        <taxon>Papilionoideae</taxon>
        <taxon>50 kb inversion clade</taxon>
        <taxon>NPAAA clade</taxon>
        <taxon>indigoferoid/millettioid clade</taxon>
        <taxon>Phaseoleae</taxon>
        <taxon>Glycine</taxon>
        <taxon>Glycine subgen. Soja</taxon>
    </lineage>
</organism>
<dbReference type="AlphaFoldDB" id="A0A0B2PXM7"/>
<name>A0A0B2PXM7_GLYSO</name>
<proteinExistence type="predicted"/>